<dbReference type="RefSeq" id="WP_184338850.1">
    <property type="nucleotide sequence ID" value="NZ_JACHIG010000002.1"/>
</dbReference>
<feature type="chain" id="PRO_5030869507" description="Acyloxyacyl hydrolase" evidence="1">
    <location>
        <begin position="21"/>
        <end position="199"/>
    </location>
</feature>
<dbReference type="SUPFAM" id="SSF56925">
    <property type="entry name" value="OMPA-like"/>
    <property type="match status" value="1"/>
</dbReference>
<dbReference type="InterPro" id="IPR011250">
    <property type="entry name" value="OMP/PagP_B-barrel"/>
</dbReference>
<accession>A0A7W8DJD6</accession>
<evidence type="ECO:0000256" key="1">
    <source>
        <dbReference type="SAM" id="SignalP"/>
    </source>
</evidence>
<dbReference type="AlphaFoldDB" id="A0A7W8DJD6"/>
<reference evidence="2 3" key="1">
    <citation type="submission" date="2020-08" db="EMBL/GenBank/DDBJ databases">
        <title>Genomic Encyclopedia of Type Strains, Phase IV (KMG-IV): sequencing the most valuable type-strain genomes for metagenomic binning, comparative biology and taxonomic classification.</title>
        <authorList>
            <person name="Goeker M."/>
        </authorList>
    </citation>
    <scope>NUCLEOTIDE SEQUENCE [LARGE SCALE GENOMIC DNA]</scope>
    <source>
        <strain evidence="2 3">DSM 12252</strain>
    </source>
</reference>
<protein>
    <recommendedName>
        <fullName evidence="4">Acyloxyacyl hydrolase</fullName>
    </recommendedName>
</protein>
<comment type="caution">
    <text evidence="2">The sequence shown here is derived from an EMBL/GenBank/DDBJ whole genome shotgun (WGS) entry which is preliminary data.</text>
</comment>
<evidence type="ECO:0000313" key="2">
    <source>
        <dbReference type="EMBL" id="MBB5031925.1"/>
    </source>
</evidence>
<dbReference type="Proteomes" id="UP000590740">
    <property type="component" value="Unassembled WGS sequence"/>
</dbReference>
<keyword evidence="1" id="KW-0732">Signal</keyword>
<dbReference type="InterPro" id="IPR018550">
    <property type="entry name" value="Lipid-A_deacylase-rel"/>
</dbReference>
<dbReference type="Gene3D" id="2.40.160.20">
    <property type="match status" value="1"/>
</dbReference>
<evidence type="ECO:0008006" key="4">
    <source>
        <dbReference type="Google" id="ProtNLM"/>
    </source>
</evidence>
<dbReference type="Pfam" id="PF09411">
    <property type="entry name" value="PagL"/>
    <property type="match status" value="1"/>
</dbReference>
<name>A0A7W8DJD6_9BACT</name>
<evidence type="ECO:0000313" key="3">
    <source>
        <dbReference type="Proteomes" id="UP000590740"/>
    </source>
</evidence>
<gene>
    <name evidence="2" type="ORF">HNQ65_001493</name>
</gene>
<sequence>MIRFLSCIACALMVSTTGFAKSPVAPVELEPWQKNAIDFETGMLWKVGGDATFNYRIIPFMVSWRTREMFGLHFQNGSALVVRNKFTAMVNYIETGSENRYLGLSAAPSIEWWSPSRRWSLFGGAGGGIGWIDAQGVPGGEGENFTLNWYSQLGVAYSFNPDWSFRTSAMFQHMSNGGRTTPNPGVNTLGITIGISRSF</sequence>
<proteinExistence type="predicted"/>
<organism evidence="2 3">
    <name type="scientific">Prosthecobacter vanneervenii</name>
    <dbReference type="NCBI Taxonomy" id="48466"/>
    <lineage>
        <taxon>Bacteria</taxon>
        <taxon>Pseudomonadati</taxon>
        <taxon>Verrucomicrobiota</taxon>
        <taxon>Verrucomicrobiia</taxon>
        <taxon>Verrucomicrobiales</taxon>
        <taxon>Verrucomicrobiaceae</taxon>
        <taxon>Prosthecobacter</taxon>
    </lineage>
</organism>
<dbReference type="EMBL" id="JACHIG010000002">
    <property type="protein sequence ID" value="MBB5031925.1"/>
    <property type="molecule type" value="Genomic_DNA"/>
</dbReference>
<keyword evidence="3" id="KW-1185">Reference proteome</keyword>
<feature type="signal peptide" evidence="1">
    <location>
        <begin position="1"/>
        <end position="20"/>
    </location>
</feature>